<dbReference type="InterPro" id="IPR046341">
    <property type="entry name" value="SET_dom_sf"/>
</dbReference>
<dbReference type="InterPro" id="IPR001214">
    <property type="entry name" value="SET_dom"/>
</dbReference>
<dbReference type="STRING" id="5486.A0A367XXP0"/>
<comment type="function">
    <text evidence="1">S-adenosyl-L-methionine-dependent protein-lysine N-methyltransferase that monomethylates 60S ribosomal protein L42.</text>
</comment>
<dbReference type="AlphaFoldDB" id="A0A367XXP0"/>
<accession>A0A367XXP0</accession>
<feature type="domain" description="SET" evidence="3">
    <location>
        <begin position="35"/>
        <end position="289"/>
    </location>
</feature>
<keyword evidence="1 4" id="KW-0808">Transferase</keyword>
<dbReference type="GO" id="GO:0016279">
    <property type="term" value="F:protein-lysine N-methyltransferase activity"/>
    <property type="evidence" value="ECO:0007669"/>
    <property type="project" value="UniProtKB-UniRule"/>
</dbReference>
<reference evidence="4 5" key="1">
    <citation type="submission" date="2018-06" db="EMBL/GenBank/DDBJ databases">
        <title>Whole genome sequencing of Candida tropicalis (genome annotated by CSBL at Korea University).</title>
        <authorList>
            <person name="Ahn J."/>
        </authorList>
    </citation>
    <scope>NUCLEOTIDE SEQUENCE [LARGE SCALE GENOMIC DNA]</scope>
    <source>
        <strain evidence="4 5">ATCC 20962</strain>
    </source>
</reference>
<gene>
    <name evidence="4" type="primary">RKM4_1</name>
    <name evidence="4" type="ORF">Cantr_06674</name>
</gene>
<evidence type="ECO:0000259" key="3">
    <source>
        <dbReference type="PROSITE" id="PS50280"/>
    </source>
</evidence>
<evidence type="ECO:0000256" key="2">
    <source>
        <dbReference type="SAM" id="MobiDB-lite"/>
    </source>
</evidence>
<dbReference type="Gene3D" id="3.90.1410.10">
    <property type="entry name" value="set domain protein methyltransferase, domain 1"/>
    <property type="match status" value="1"/>
</dbReference>
<keyword evidence="5" id="KW-1185">Reference proteome</keyword>
<dbReference type="GO" id="GO:0032259">
    <property type="term" value="P:methylation"/>
    <property type="evidence" value="ECO:0007669"/>
    <property type="project" value="UniProtKB-KW"/>
</dbReference>
<evidence type="ECO:0000256" key="1">
    <source>
        <dbReference type="PIRNR" id="PIRNR011771"/>
    </source>
</evidence>
<organism evidence="4 5">
    <name type="scientific">Candida viswanathii</name>
    <dbReference type="NCBI Taxonomy" id="5486"/>
    <lineage>
        <taxon>Eukaryota</taxon>
        <taxon>Fungi</taxon>
        <taxon>Dikarya</taxon>
        <taxon>Ascomycota</taxon>
        <taxon>Saccharomycotina</taxon>
        <taxon>Pichiomycetes</taxon>
        <taxon>Debaryomycetaceae</taxon>
        <taxon>Candida/Lodderomyces clade</taxon>
        <taxon>Candida</taxon>
    </lineage>
</organism>
<feature type="compositionally biased region" description="Basic and acidic residues" evidence="2">
    <location>
        <begin position="198"/>
        <end position="213"/>
    </location>
</feature>
<dbReference type="PIRSF" id="PIRSF011771">
    <property type="entry name" value="RMS1_SET"/>
    <property type="match status" value="1"/>
</dbReference>
<keyword evidence="1" id="KW-0539">Nucleus</keyword>
<dbReference type="PROSITE" id="PS50280">
    <property type="entry name" value="SET"/>
    <property type="match status" value="1"/>
</dbReference>
<comment type="similarity">
    <text evidence="1">Belongs to the class V-like SAM-binding methyltransferase superfamily. Histone-lysine methyltransferase family. SETD6 subfamily.</text>
</comment>
<feature type="compositionally biased region" description="Acidic residues" evidence="2">
    <location>
        <begin position="214"/>
        <end position="240"/>
    </location>
</feature>
<proteinExistence type="inferred from homology"/>
<dbReference type="EC" id="2.1.1.-" evidence="1"/>
<dbReference type="EMBL" id="QLNQ01000028">
    <property type="protein sequence ID" value="RCK57572.1"/>
    <property type="molecule type" value="Genomic_DNA"/>
</dbReference>
<dbReference type="Proteomes" id="UP000253472">
    <property type="component" value="Unassembled WGS sequence"/>
</dbReference>
<evidence type="ECO:0000313" key="4">
    <source>
        <dbReference type="EMBL" id="RCK57572.1"/>
    </source>
</evidence>
<keyword evidence="1" id="KW-0949">S-adenosyl-L-methionine</keyword>
<name>A0A367XXP0_9ASCO</name>
<feature type="region of interest" description="Disordered" evidence="2">
    <location>
        <begin position="198"/>
        <end position="241"/>
    </location>
</feature>
<dbReference type="GO" id="GO:0005634">
    <property type="term" value="C:nucleus"/>
    <property type="evidence" value="ECO:0007669"/>
    <property type="project" value="UniProtKB-SubCell"/>
</dbReference>
<sequence length="502" mass="58404">MTGQLQQPQKKDDTFTTKTNSFLDWLVSNNVQISPKISIHDYRSTNQGRGIIATADIEANEQLFVLPRSVLINVVNNSLIEKYPAIQDNLKSMDQWLALIIILSYESKFGTKWKHYFSVIPDEFNQLSFWKNDELRDLEPSCILERIGKENNLNMYNQVIKIIDDLKIVELQGQLSVEEYNRIATTIMSYSFDVEVPKPKKETNGGTKENGEHNDDEEHDDEEHDDDEELEEDEEEEEDEYYKSMVPLADTLNADTHLNNAVLMYSETDLIMTSIKRIPQGEQVYNIYSEHPNSELLRRYGYVEPQGSKYEFGEIPISIIKSYFVTKYGITKETLNRILDLVNHEFKLENEHDEELLLDSYDAFNSGDVIIELVFLIQILTVILTIDPESNSEAIHRIFSKVYQLIEAKKVTKQFVENYQEILAIRLGQYPEIAKTDYEEFSDNNLSRKQMAEIVLKSEYKSLKNCFEIKDYKVIDDEKLIKNIIKKRAAEDDGKTTKKSKK</sequence>
<dbReference type="PANTHER" id="PTHR13271">
    <property type="entry name" value="UNCHARACTERIZED PUTATIVE METHYLTRANSFERASE"/>
    <property type="match status" value="1"/>
</dbReference>
<dbReference type="OrthoDB" id="341421at2759"/>
<dbReference type="FunFam" id="3.90.1410.10:FF:000007">
    <property type="entry name" value="Ribosomal lysine N-methyltransferase 4"/>
    <property type="match status" value="1"/>
</dbReference>
<protein>
    <recommendedName>
        <fullName evidence="1">Ribosomal lysine N-methyltransferase 4</fullName>
        <ecNumber evidence="1">2.1.1.-</ecNumber>
    </recommendedName>
</protein>
<keyword evidence="1 4" id="KW-0489">Methyltransferase</keyword>
<dbReference type="PANTHER" id="PTHR13271:SF34">
    <property type="entry name" value="N-LYSINE METHYLTRANSFERASE SETD6"/>
    <property type="match status" value="1"/>
</dbReference>
<evidence type="ECO:0000313" key="5">
    <source>
        <dbReference type="Proteomes" id="UP000253472"/>
    </source>
</evidence>
<dbReference type="InterPro" id="IPR011383">
    <property type="entry name" value="N-lys_methylase_SETD6"/>
</dbReference>
<dbReference type="InterPro" id="IPR050600">
    <property type="entry name" value="SETD3_SETD6_MTase"/>
</dbReference>
<dbReference type="SUPFAM" id="SSF82199">
    <property type="entry name" value="SET domain"/>
    <property type="match status" value="1"/>
</dbReference>
<comment type="subcellular location">
    <subcellularLocation>
        <location evidence="1">Nucleus</location>
    </subcellularLocation>
</comment>
<comment type="caution">
    <text evidence="4">The sequence shown here is derived from an EMBL/GenBank/DDBJ whole genome shotgun (WGS) entry which is preliminary data.</text>
</comment>